<sequence length="277" mass="28819">MSSLNGKIVLVTGGASGFGREITTQLARGGAHPVALDINAAGAEELAASLTAEGHAARGVGLDVRDRQAFADVVDQAVADLGRVDVLVNNAGIMPLAHLADHKRAAGAWDRCIDINLKGVLHGIYAVHDHMIRQGGGHILNLSSVYGNAGVAGAAVYGATKAAVATVSNALRVESQGRIKVTIVRPSGVLGTNLFTEIIDFDAVSALAAHRAPALQEHIQQFAGGTLPTEMSDPENVRYWSLTAVQVAAEIVRLIDQPPGVAVTDITLRATGEDYVF</sequence>
<dbReference type="InterPro" id="IPR002347">
    <property type="entry name" value="SDR_fam"/>
</dbReference>
<dbReference type="PANTHER" id="PTHR43391:SF82">
    <property type="entry name" value="OXIDOREDUCTASE SADH-RELATED"/>
    <property type="match status" value="1"/>
</dbReference>
<dbReference type="EMBL" id="CP002299">
    <property type="protein sequence ID" value="ADP82483.1"/>
    <property type="molecule type" value="Genomic_DNA"/>
</dbReference>
<keyword evidence="2" id="KW-0560">Oxidoreductase</keyword>
<dbReference type="CDD" id="cd05233">
    <property type="entry name" value="SDR_c"/>
    <property type="match status" value="1"/>
</dbReference>
<name>E3IVH7_PSEI1</name>
<keyword evidence="5" id="KW-1185">Reference proteome</keyword>
<proteinExistence type="inferred from homology"/>
<dbReference type="eggNOG" id="COG4221">
    <property type="taxonomic scope" value="Bacteria"/>
</dbReference>
<reference evidence="4 5" key="1">
    <citation type="submission" date="2010-10" db="EMBL/GenBank/DDBJ databases">
        <title>Complete sequence of Frankia sp. EuI1c.</title>
        <authorList>
            <consortium name="US DOE Joint Genome Institute"/>
            <person name="Lucas S."/>
            <person name="Copeland A."/>
            <person name="Lapidus A."/>
            <person name="Cheng J.-F."/>
            <person name="Bruce D."/>
            <person name="Goodwin L."/>
            <person name="Pitluck S."/>
            <person name="Chertkov O."/>
            <person name="Detter J.C."/>
            <person name="Han C."/>
            <person name="Tapia R."/>
            <person name="Land M."/>
            <person name="Hauser L."/>
            <person name="Jeffries C."/>
            <person name="Kyrpides N."/>
            <person name="Ivanova N."/>
            <person name="Mikhailova N."/>
            <person name="Beauchemin N."/>
            <person name="Sen A."/>
            <person name="Sur S.A."/>
            <person name="Gtari M."/>
            <person name="Wall L."/>
            <person name="Tisa L."/>
            <person name="Woyke T."/>
        </authorList>
    </citation>
    <scope>NUCLEOTIDE SEQUENCE [LARGE SCALE GENOMIC DNA]</scope>
    <source>
        <strain evidence="5">DSM 45817 / CECT 9037 / EuI1c</strain>
    </source>
</reference>
<dbReference type="InterPro" id="IPR036291">
    <property type="entry name" value="NAD(P)-bd_dom_sf"/>
</dbReference>
<evidence type="ECO:0000256" key="3">
    <source>
        <dbReference type="RuleBase" id="RU000363"/>
    </source>
</evidence>
<protein>
    <submittedName>
        <fullName evidence="4">Short-chain dehydrogenase/reductase SDR</fullName>
    </submittedName>
</protein>
<dbReference type="AlphaFoldDB" id="E3IVH7"/>
<dbReference type="InParanoid" id="E3IVH7"/>
<gene>
    <name evidence="4" type="ordered locus">FraEuI1c_4490</name>
</gene>
<evidence type="ECO:0000313" key="4">
    <source>
        <dbReference type="EMBL" id="ADP82483.1"/>
    </source>
</evidence>
<organism evidence="4 5">
    <name type="scientific">Pseudofrankia inefficax (strain DSM 45817 / CECT 9037 / DDB 130130 / EuI1c)</name>
    <name type="common">Frankia inefficax</name>
    <dbReference type="NCBI Taxonomy" id="298654"/>
    <lineage>
        <taxon>Bacteria</taxon>
        <taxon>Bacillati</taxon>
        <taxon>Actinomycetota</taxon>
        <taxon>Actinomycetes</taxon>
        <taxon>Frankiales</taxon>
        <taxon>Frankiaceae</taxon>
        <taxon>Pseudofrankia</taxon>
    </lineage>
</organism>
<dbReference type="GO" id="GO:0016491">
    <property type="term" value="F:oxidoreductase activity"/>
    <property type="evidence" value="ECO:0007669"/>
    <property type="project" value="UniProtKB-KW"/>
</dbReference>
<dbReference type="HOGENOM" id="CLU_010194_2_10_11"/>
<evidence type="ECO:0000313" key="5">
    <source>
        <dbReference type="Proteomes" id="UP000002484"/>
    </source>
</evidence>
<dbReference type="SUPFAM" id="SSF51735">
    <property type="entry name" value="NAD(P)-binding Rossmann-fold domains"/>
    <property type="match status" value="1"/>
</dbReference>
<comment type="similarity">
    <text evidence="1 3">Belongs to the short-chain dehydrogenases/reductases (SDR) family.</text>
</comment>
<dbReference type="PROSITE" id="PS00061">
    <property type="entry name" value="ADH_SHORT"/>
    <property type="match status" value="1"/>
</dbReference>
<evidence type="ECO:0000256" key="1">
    <source>
        <dbReference type="ARBA" id="ARBA00006484"/>
    </source>
</evidence>
<dbReference type="PANTHER" id="PTHR43391">
    <property type="entry name" value="RETINOL DEHYDROGENASE-RELATED"/>
    <property type="match status" value="1"/>
</dbReference>
<accession>E3IVH7</accession>
<dbReference type="Gene3D" id="3.40.50.720">
    <property type="entry name" value="NAD(P)-binding Rossmann-like Domain"/>
    <property type="match status" value="1"/>
</dbReference>
<dbReference type="STRING" id="298654.FraEuI1c_4490"/>
<dbReference type="OrthoDB" id="9775296at2"/>
<dbReference type="RefSeq" id="WP_013425601.1">
    <property type="nucleotide sequence ID" value="NC_014666.1"/>
</dbReference>
<dbReference type="PRINTS" id="PR00080">
    <property type="entry name" value="SDRFAMILY"/>
</dbReference>
<evidence type="ECO:0000256" key="2">
    <source>
        <dbReference type="ARBA" id="ARBA00023002"/>
    </source>
</evidence>
<dbReference type="Pfam" id="PF00106">
    <property type="entry name" value="adh_short"/>
    <property type="match status" value="1"/>
</dbReference>
<dbReference type="Proteomes" id="UP000002484">
    <property type="component" value="Chromosome"/>
</dbReference>
<dbReference type="KEGG" id="fri:FraEuI1c_4490"/>
<dbReference type="InterPro" id="IPR020904">
    <property type="entry name" value="Sc_DH/Rdtase_CS"/>
</dbReference>
<dbReference type="PRINTS" id="PR00081">
    <property type="entry name" value="GDHRDH"/>
</dbReference>